<dbReference type="InterPro" id="IPR003338">
    <property type="entry name" value="CDC4_N-term_subdom"/>
</dbReference>
<dbReference type="InterPro" id="IPR004201">
    <property type="entry name" value="Cdc48_dom2"/>
</dbReference>
<evidence type="ECO:0000313" key="5">
    <source>
        <dbReference type="EMBL" id="CAG2061311.1"/>
    </source>
</evidence>
<name>A0ABN7P010_TIMPD</name>
<dbReference type="EMBL" id="CAJPIN010015386">
    <property type="protein sequence ID" value="CAG2061311.1"/>
    <property type="molecule type" value="Genomic_DNA"/>
</dbReference>
<feature type="domain" description="CDC48 N-terminal subdomain" evidence="4">
    <location>
        <begin position="17"/>
        <end position="100"/>
    </location>
</feature>
<evidence type="ECO:0000256" key="2">
    <source>
        <dbReference type="ARBA" id="ARBA00022840"/>
    </source>
</evidence>
<dbReference type="Pfam" id="PF02359">
    <property type="entry name" value="CDC48_N"/>
    <property type="match status" value="1"/>
</dbReference>
<evidence type="ECO:0000313" key="6">
    <source>
        <dbReference type="Proteomes" id="UP001153148"/>
    </source>
</evidence>
<dbReference type="SUPFAM" id="SSF50692">
    <property type="entry name" value="ADC-like"/>
    <property type="match status" value="1"/>
</dbReference>
<sequence length="185" mass="21082">PDDLATAILRKKDRPNRLIVEEAINDDNSVVALSQHKMDELQLFRGDTVLLKGKRRKETVCIVLSDDTCPDEKIRMNRVVRNNLRVRLSDVVSVQPCPDVKYGKRIHVLPIDDTVEGLTGNLFEVYLKPYFLEAYRPIHKDDAFVVRGGMRAVEFKVVETDPTPYCIVAPDTVIHCEGDPIKREV</sequence>
<feature type="domain" description="CDC48" evidence="3">
    <location>
        <begin position="117"/>
        <end position="183"/>
    </location>
</feature>
<evidence type="ECO:0000259" key="4">
    <source>
        <dbReference type="SMART" id="SM01073"/>
    </source>
</evidence>
<keyword evidence="6" id="KW-1185">Reference proteome</keyword>
<dbReference type="Pfam" id="PF02933">
    <property type="entry name" value="CDC48_2"/>
    <property type="match status" value="1"/>
</dbReference>
<keyword evidence="1" id="KW-0547">Nucleotide-binding</keyword>
<protein>
    <recommendedName>
        <fullName evidence="7">Transitional endoplasmic reticulum ATPase</fullName>
    </recommendedName>
</protein>
<organism evidence="5 6">
    <name type="scientific">Timema podura</name>
    <name type="common">Walking stick</name>
    <dbReference type="NCBI Taxonomy" id="61482"/>
    <lineage>
        <taxon>Eukaryota</taxon>
        <taxon>Metazoa</taxon>
        <taxon>Ecdysozoa</taxon>
        <taxon>Arthropoda</taxon>
        <taxon>Hexapoda</taxon>
        <taxon>Insecta</taxon>
        <taxon>Pterygota</taxon>
        <taxon>Neoptera</taxon>
        <taxon>Polyneoptera</taxon>
        <taxon>Phasmatodea</taxon>
        <taxon>Timematodea</taxon>
        <taxon>Timematoidea</taxon>
        <taxon>Timematidae</taxon>
        <taxon>Timema</taxon>
    </lineage>
</organism>
<dbReference type="InterPro" id="IPR029067">
    <property type="entry name" value="CDC48_domain_2-like_sf"/>
</dbReference>
<comment type="caution">
    <text evidence="5">The sequence shown here is derived from an EMBL/GenBank/DDBJ whole genome shotgun (WGS) entry which is preliminary data.</text>
</comment>
<evidence type="ECO:0000256" key="1">
    <source>
        <dbReference type="ARBA" id="ARBA00022741"/>
    </source>
</evidence>
<dbReference type="SMART" id="SM01072">
    <property type="entry name" value="CDC48_2"/>
    <property type="match status" value="1"/>
</dbReference>
<proteinExistence type="predicted"/>
<dbReference type="Gene3D" id="3.10.330.10">
    <property type="match status" value="1"/>
</dbReference>
<gene>
    <name evidence="5" type="ORF">TPAB3V08_LOCUS8265</name>
</gene>
<reference evidence="5" key="1">
    <citation type="submission" date="2021-03" db="EMBL/GenBank/DDBJ databases">
        <authorList>
            <person name="Tran Van P."/>
        </authorList>
    </citation>
    <scope>NUCLEOTIDE SEQUENCE</scope>
</reference>
<dbReference type="Gene3D" id="2.40.40.20">
    <property type="match status" value="1"/>
</dbReference>
<feature type="non-terminal residue" evidence="5">
    <location>
        <position position="185"/>
    </location>
</feature>
<evidence type="ECO:0000259" key="3">
    <source>
        <dbReference type="SMART" id="SM01072"/>
    </source>
</evidence>
<dbReference type="SMART" id="SM01073">
    <property type="entry name" value="CDC48_N"/>
    <property type="match status" value="1"/>
</dbReference>
<feature type="non-terminal residue" evidence="5">
    <location>
        <position position="1"/>
    </location>
</feature>
<accession>A0ABN7P010</accession>
<evidence type="ECO:0008006" key="7">
    <source>
        <dbReference type="Google" id="ProtNLM"/>
    </source>
</evidence>
<dbReference type="Proteomes" id="UP001153148">
    <property type="component" value="Unassembled WGS sequence"/>
</dbReference>
<dbReference type="InterPro" id="IPR009010">
    <property type="entry name" value="Asp_de-COase-like_dom_sf"/>
</dbReference>
<dbReference type="SUPFAM" id="SSF54585">
    <property type="entry name" value="Cdc48 domain 2-like"/>
    <property type="match status" value="1"/>
</dbReference>
<keyword evidence="2" id="KW-0067">ATP-binding</keyword>